<sequence length="379" mass="41663">MKRLSRRIPVTGAIAATVLSTLAGCSGWSDMLAGDRINYQQASAAPTLQVPQDLTKPPTDPKYVAPPATVLNGNAPQLSITQDGARTLGLPTASDPLGMHVAEDRDQHWLVVDGRSPEELWPELKAFWAANGFIITTDSPSTGVMQTDWAENRAKIPQDWFRKTFGKLVDGIYSSGTRDRFRTRVEHAADGSTAIFITHQGMEEESVGRYQETTRWADRPRDPNLELAFMGRLMEKFGLTNAQAKQLIVQARPAVERVARVDESSGAPVIIVNEPLERAWLRVGLALDRSNFVVDERDRPQGMFVVRYADPVKDNDHQGFLGKLFGRKPGSAPRGQPYRVSVRTASNGGTQVAVVDGNGQVDDSKQARHLLSLLQAQLS</sequence>
<feature type="chain" id="PRO_5045996767" evidence="1">
    <location>
        <begin position="24"/>
        <end position="379"/>
    </location>
</feature>
<reference evidence="2" key="1">
    <citation type="submission" date="2022-11" db="EMBL/GenBank/DDBJ databases">
        <title>Robbsia betulipollinis sp. nov., isolated from pollen of birch (Betula pendula).</title>
        <authorList>
            <person name="Shi H."/>
            <person name="Ambika Manirajan B."/>
            <person name="Ratering S."/>
            <person name="Geissler-Plaum R."/>
            <person name="Schnell S."/>
        </authorList>
    </citation>
    <scope>NUCLEOTIDE SEQUENCE</scope>
    <source>
        <strain evidence="2">Bb-Pol-6</strain>
    </source>
</reference>
<keyword evidence="1" id="KW-0732">Signal</keyword>
<protein>
    <submittedName>
        <fullName evidence="2">Outer membrane protein assembly factor BamC</fullName>
    </submittedName>
</protein>
<gene>
    <name evidence="2" type="primary">bamC</name>
    <name evidence="2" type="ORF">OVY01_11680</name>
</gene>
<dbReference type="PROSITE" id="PS51257">
    <property type="entry name" value="PROKAR_LIPOPROTEIN"/>
    <property type="match status" value="1"/>
</dbReference>
<accession>A0ABT3ZMU4</accession>
<comment type="caution">
    <text evidence="2">The sequence shown here is derived from an EMBL/GenBank/DDBJ whole genome shotgun (WGS) entry which is preliminary data.</text>
</comment>
<dbReference type="EMBL" id="JAPMXC010000001">
    <property type="protein sequence ID" value="MCY0387884.1"/>
    <property type="molecule type" value="Genomic_DNA"/>
</dbReference>
<organism evidence="2 3">
    <name type="scientific">Robbsia betulipollinis</name>
    <dbReference type="NCBI Taxonomy" id="2981849"/>
    <lineage>
        <taxon>Bacteria</taxon>
        <taxon>Pseudomonadati</taxon>
        <taxon>Pseudomonadota</taxon>
        <taxon>Betaproteobacteria</taxon>
        <taxon>Burkholderiales</taxon>
        <taxon>Burkholderiaceae</taxon>
        <taxon>Robbsia</taxon>
    </lineage>
</organism>
<evidence type="ECO:0000313" key="3">
    <source>
        <dbReference type="Proteomes" id="UP001082899"/>
    </source>
</evidence>
<dbReference type="InterPro" id="IPR042268">
    <property type="entry name" value="BamC_C"/>
</dbReference>
<dbReference type="Pfam" id="PF06804">
    <property type="entry name" value="Lipoprotein_18"/>
    <property type="match status" value="1"/>
</dbReference>
<evidence type="ECO:0000256" key="1">
    <source>
        <dbReference type="SAM" id="SignalP"/>
    </source>
</evidence>
<evidence type="ECO:0000313" key="2">
    <source>
        <dbReference type="EMBL" id="MCY0387884.1"/>
    </source>
</evidence>
<dbReference type="Proteomes" id="UP001082899">
    <property type="component" value="Unassembled WGS sequence"/>
</dbReference>
<name>A0ABT3ZMU4_9BURK</name>
<dbReference type="Gene3D" id="3.30.310.170">
    <property type="entry name" value="Outer membrane protein assembly factor BamC"/>
    <property type="match status" value="1"/>
</dbReference>
<dbReference type="InterPro" id="IPR010653">
    <property type="entry name" value="NlpB/DapX"/>
</dbReference>
<proteinExistence type="predicted"/>
<keyword evidence="3" id="KW-1185">Reference proteome</keyword>
<dbReference type="RefSeq" id="WP_267847593.1">
    <property type="nucleotide sequence ID" value="NZ_JAPMXC010000001.1"/>
</dbReference>
<feature type="signal peptide" evidence="1">
    <location>
        <begin position="1"/>
        <end position="23"/>
    </location>
</feature>